<evidence type="ECO:0000256" key="1">
    <source>
        <dbReference type="SAM" id="MobiDB-lite"/>
    </source>
</evidence>
<evidence type="ECO:0000313" key="3">
    <source>
        <dbReference type="Proteomes" id="UP000823388"/>
    </source>
</evidence>
<accession>A0A8T0XBB8</accession>
<protein>
    <submittedName>
        <fullName evidence="2">Uncharacterized protein</fullName>
    </submittedName>
</protein>
<sequence length="145" mass="15883">MAEINKAPTQPTNFSPAAHLLKPAQEPTYRLPKLGRDPKRAATAASSRSLARYPARLEQRATAAAAPRRPLPCRFLPQQASARSCRCPPPRHSLEAEALPVEARAPCRSAGCRTSSAPGFFSWLLLLVLHIGADWILETVLCCRY</sequence>
<keyword evidence="3" id="KW-1185">Reference proteome</keyword>
<feature type="compositionally biased region" description="Low complexity" evidence="1">
    <location>
        <begin position="41"/>
        <end position="50"/>
    </location>
</feature>
<dbReference type="AlphaFoldDB" id="A0A8T0XBB8"/>
<name>A0A8T0XBB8_PANVG</name>
<dbReference type="Proteomes" id="UP000823388">
    <property type="component" value="Chromosome 1N"/>
</dbReference>
<reference evidence="2" key="1">
    <citation type="submission" date="2020-05" db="EMBL/GenBank/DDBJ databases">
        <title>WGS assembly of Panicum virgatum.</title>
        <authorList>
            <person name="Lovell J.T."/>
            <person name="Jenkins J."/>
            <person name="Shu S."/>
            <person name="Juenger T.E."/>
            <person name="Schmutz J."/>
        </authorList>
    </citation>
    <scope>NUCLEOTIDE SEQUENCE</scope>
    <source>
        <strain evidence="2">AP13</strain>
    </source>
</reference>
<organism evidence="2 3">
    <name type="scientific">Panicum virgatum</name>
    <name type="common">Blackwell switchgrass</name>
    <dbReference type="NCBI Taxonomy" id="38727"/>
    <lineage>
        <taxon>Eukaryota</taxon>
        <taxon>Viridiplantae</taxon>
        <taxon>Streptophyta</taxon>
        <taxon>Embryophyta</taxon>
        <taxon>Tracheophyta</taxon>
        <taxon>Spermatophyta</taxon>
        <taxon>Magnoliopsida</taxon>
        <taxon>Liliopsida</taxon>
        <taxon>Poales</taxon>
        <taxon>Poaceae</taxon>
        <taxon>PACMAD clade</taxon>
        <taxon>Panicoideae</taxon>
        <taxon>Panicodae</taxon>
        <taxon>Paniceae</taxon>
        <taxon>Panicinae</taxon>
        <taxon>Panicum</taxon>
        <taxon>Panicum sect. Hiantes</taxon>
    </lineage>
</organism>
<proteinExistence type="predicted"/>
<dbReference type="EMBL" id="CM029038">
    <property type="protein sequence ID" value="KAG2652739.1"/>
    <property type="molecule type" value="Genomic_DNA"/>
</dbReference>
<comment type="caution">
    <text evidence="2">The sequence shown here is derived from an EMBL/GenBank/DDBJ whole genome shotgun (WGS) entry which is preliminary data.</text>
</comment>
<evidence type="ECO:0000313" key="2">
    <source>
        <dbReference type="EMBL" id="KAG2652739.1"/>
    </source>
</evidence>
<gene>
    <name evidence="2" type="ORF">PVAP13_1NG376000</name>
</gene>
<feature type="region of interest" description="Disordered" evidence="1">
    <location>
        <begin position="1"/>
        <end position="50"/>
    </location>
</feature>